<dbReference type="PANTHER" id="PTHR33175:SF2">
    <property type="entry name" value="INTEGRATION HOST FACTOR SUBUNIT ALPHA"/>
    <property type="match status" value="1"/>
</dbReference>
<feature type="compositionally biased region" description="Basic and acidic residues" evidence="4">
    <location>
        <begin position="155"/>
        <end position="168"/>
    </location>
</feature>
<protein>
    <submittedName>
        <fullName evidence="6">HU family DNA-binding protein</fullName>
    </submittedName>
</protein>
<keyword evidence="5" id="KW-0812">Transmembrane</keyword>
<feature type="transmembrane region" description="Helical" evidence="5">
    <location>
        <begin position="329"/>
        <end position="352"/>
    </location>
</feature>
<keyword evidence="2 6" id="KW-0238">DNA-binding</keyword>
<feature type="region of interest" description="Disordered" evidence="4">
    <location>
        <begin position="129"/>
        <end position="172"/>
    </location>
</feature>
<reference evidence="6 7" key="1">
    <citation type="submission" date="2019-02" db="EMBL/GenBank/DDBJ databases">
        <title>Draft Genome Sequence of the Prevotella sp. BCRC 81118, Isolated from Human Feces.</title>
        <authorList>
            <person name="Huang C.-H."/>
        </authorList>
    </citation>
    <scope>NUCLEOTIDE SEQUENCE [LARGE SCALE GENOMIC DNA]</scope>
    <source>
        <strain evidence="6 7">BCRC 81118</strain>
    </source>
</reference>
<evidence type="ECO:0000256" key="2">
    <source>
        <dbReference type="ARBA" id="ARBA00023125"/>
    </source>
</evidence>
<dbReference type="GO" id="GO:0005829">
    <property type="term" value="C:cytosol"/>
    <property type="evidence" value="ECO:0007669"/>
    <property type="project" value="TreeGrafter"/>
</dbReference>
<dbReference type="GO" id="GO:0003677">
    <property type="term" value="F:DNA binding"/>
    <property type="evidence" value="ECO:0007669"/>
    <property type="project" value="UniProtKB-KW"/>
</dbReference>
<dbReference type="Gene3D" id="4.10.520.10">
    <property type="entry name" value="IHF-like DNA-binding proteins"/>
    <property type="match status" value="1"/>
</dbReference>
<dbReference type="GO" id="GO:0030527">
    <property type="term" value="F:structural constituent of chromatin"/>
    <property type="evidence" value="ECO:0007669"/>
    <property type="project" value="InterPro"/>
</dbReference>
<keyword evidence="5" id="KW-0472">Membrane</keyword>
<dbReference type="Pfam" id="PF00216">
    <property type="entry name" value="Bac_DNA_binding"/>
    <property type="match status" value="1"/>
</dbReference>
<sequence length="522" mass="58071">MEGRKMSKSSLSVLAKAVASKRGLTQAEAERFIATMFEVAGDGIQEDKLLKMKWLGTFKITSVKDRESVDVNTGERILIEGRDKISFTPDNILKEIINKPFAQFETVVVNDGIDFSDIDEKFANMEREEEELQLQKEQECHDEELVQEEQNAEQPQKEELSQEAKKSQESLLDAELQSQEGGQKDELSQEVNTPISEETVALSSELKNAEISEDDISETSEDNISQTSDDTISKTEENGIPEEVGMLISHLKKNESEAEEIERVEEAKVKEELEVPKAAEAHVEKTPEEAKVVVSQSNVENKKQPEYDETLDEDEAYASDHHHLVIPKYVVALVSVVFVALLGGLCWFSFIYGKMQARQEQMEMQLKAIKPQPQPKPKPKVVAPVDTAKSVASSDDKTDAENALANGAQANNEQTDHAQLAMKKKAKQDSIRMAQANNAVKMAEKASVYLNDPRIRTGAYRIVGVEKTVTAKSGQTLAGLSKLYLGPGMECYMQAINGCSEIKPGQKVKIPKLELKRKGKKN</sequence>
<dbReference type="PANTHER" id="PTHR33175">
    <property type="entry name" value="DNA-BINDING PROTEIN HU"/>
    <property type="match status" value="1"/>
</dbReference>
<name>A0A4Y8VUJ6_9BACT</name>
<feature type="region of interest" description="Disordered" evidence="4">
    <location>
        <begin position="211"/>
        <end position="240"/>
    </location>
</feature>
<dbReference type="InterPro" id="IPR010992">
    <property type="entry name" value="IHF-like_DNA-bd_dom_sf"/>
</dbReference>
<dbReference type="InterPro" id="IPR000119">
    <property type="entry name" value="Hist_DNA-bd"/>
</dbReference>
<evidence type="ECO:0000256" key="5">
    <source>
        <dbReference type="SAM" id="Phobius"/>
    </source>
</evidence>
<organism evidence="6 7">
    <name type="scientific">Segatella hominis</name>
    <dbReference type="NCBI Taxonomy" id="2518605"/>
    <lineage>
        <taxon>Bacteria</taxon>
        <taxon>Pseudomonadati</taxon>
        <taxon>Bacteroidota</taxon>
        <taxon>Bacteroidia</taxon>
        <taxon>Bacteroidales</taxon>
        <taxon>Prevotellaceae</taxon>
        <taxon>Segatella</taxon>
    </lineage>
</organism>
<accession>A0A4Y8VUJ6</accession>
<dbReference type="SMART" id="SM00411">
    <property type="entry name" value="BHL"/>
    <property type="match status" value="1"/>
</dbReference>
<dbReference type="Proteomes" id="UP000297872">
    <property type="component" value="Unassembled WGS sequence"/>
</dbReference>
<dbReference type="SUPFAM" id="SSF47729">
    <property type="entry name" value="IHF-like DNA-binding proteins"/>
    <property type="match status" value="1"/>
</dbReference>
<dbReference type="EMBL" id="SGVY01000005">
    <property type="protein sequence ID" value="TFH84023.1"/>
    <property type="molecule type" value="Genomic_DNA"/>
</dbReference>
<feature type="compositionally biased region" description="Acidic residues" evidence="4">
    <location>
        <begin position="140"/>
        <end position="151"/>
    </location>
</feature>
<gene>
    <name evidence="6" type="ORF">EXN75_02735</name>
</gene>
<evidence type="ECO:0000256" key="4">
    <source>
        <dbReference type="SAM" id="MobiDB-lite"/>
    </source>
</evidence>
<feature type="region of interest" description="Disordered" evidence="4">
    <location>
        <begin position="370"/>
        <end position="427"/>
    </location>
</feature>
<dbReference type="AlphaFoldDB" id="A0A4Y8VUJ6"/>
<comment type="caution">
    <text evidence="6">The sequence shown here is derived from an EMBL/GenBank/DDBJ whole genome shotgun (WGS) entry which is preliminary data.</text>
</comment>
<keyword evidence="5" id="KW-1133">Transmembrane helix</keyword>
<evidence type="ECO:0000313" key="7">
    <source>
        <dbReference type="Proteomes" id="UP000297872"/>
    </source>
</evidence>
<keyword evidence="7" id="KW-1185">Reference proteome</keyword>
<comment type="similarity">
    <text evidence="1 3">Belongs to the bacterial histone-like protein family.</text>
</comment>
<feature type="compositionally biased region" description="Low complexity" evidence="4">
    <location>
        <begin position="380"/>
        <end position="389"/>
    </location>
</feature>
<evidence type="ECO:0000256" key="3">
    <source>
        <dbReference type="RuleBase" id="RU003939"/>
    </source>
</evidence>
<evidence type="ECO:0000256" key="1">
    <source>
        <dbReference type="ARBA" id="ARBA00010529"/>
    </source>
</evidence>
<evidence type="ECO:0000313" key="6">
    <source>
        <dbReference type="EMBL" id="TFH84023.1"/>
    </source>
</evidence>
<dbReference type="OrthoDB" id="9811567at2"/>
<feature type="compositionally biased region" description="Acidic residues" evidence="4">
    <location>
        <begin position="211"/>
        <end position="221"/>
    </location>
</feature>
<proteinExistence type="inferred from homology"/>